<dbReference type="EMBL" id="JAKCXM010000221">
    <property type="protein sequence ID" value="KAJ0398300.1"/>
    <property type="molecule type" value="Genomic_DNA"/>
</dbReference>
<evidence type="ECO:0000313" key="3">
    <source>
        <dbReference type="EMBL" id="KAJ0398300.1"/>
    </source>
</evidence>
<name>A0AAD5M044_PYTIN</name>
<dbReference type="InterPro" id="IPR013320">
    <property type="entry name" value="ConA-like_dom_sf"/>
</dbReference>
<protein>
    <recommendedName>
        <fullName evidence="2">Legume lectin domain-containing protein</fullName>
    </recommendedName>
</protein>
<dbReference type="AlphaFoldDB" id="A0AAD5M044"/>
<comment type="caution">
    <text evidence="3">The sequence shown here is derived from an EMBL/GenBank/DDBJ whole genome shotgun (WGS) entry which is preliminary data.</text>
</comment>
<dbReference type="Gene3D" id="2.60.120.200">
    <property type="match status" value="1"/>
</dbReference>
<dbReference type="PANTHER" id="PTHR12223">
    <property type="entry name" value="VESICULAR MANNOSE-BINDING LECTIN"/>
    <property type="match status" value="1"/>
</dbReference>
<gene>
    <name evidence="3" type="ORF">P43SY_000822</name>
</gene>
<sequence>MTRHRLDCPRLVLAVAVSLAIARAQFVYYDFNGTTGLVLNGDAATSSCARVARNEYSDRTGIADVREAALESVFHQRLEQAVTETTETENPSTSPRIAVESAATGHRDTFVQSDTARCAVRLRLTASQPRQLSSVWYAEELPVLQGFETRFTFQISDQSRRCLDVVDENFAVRHHRSCFVHGGDGFAFVVHSHPNKTATIGPSDPPTARLGKRPQSQMGYAGIANSLAIEFDTWFNGEHPDTFYDHVAIYSRGVDANDLLTSARLSTTALHDLADGRVHAVKIRYYNELRYEYVPFLSATPSLTPFLKDVSEGRRMGTLLVFLDDGIDRDEPTLAIPLNLAATLRLAADQAYVGFTASTGDAWQKHDILGWYYCTQPPCLDQYGTERTFDFDYNQQSMLSTASHQQSLYPLYIFPDSTPWVKRQAFFSAGQQIGLGS</sequence>
<dbReference type="PANTHER" id="PTHR12223:SF19">
    <property type="entry name" value="LEGUME LECTIN DOMAIN-CONTAINING PROTEIN"/>
    <property type="match status" value="1"/>
</dbReference>
<accession>A0AAD5M044</accession>
<evidence type="ECO:0000259" key="2">
    <source>
        <dbReference type="Pfam" id="PF00139"/>
    </source>
</evidence>
<dbReference type="CDD" id="cd01951">
    <property type="entry name" value="lectin_L-type"/>
    <property type="match status" value="1"/>
</dbReference>
<reference evidence="3" key="1">
    <citation type="submission" date="2021-12" db="EMBL/GenBank/DDBJ databases">
        <title>Prjna785345.</title>
        <authorList>
            <person name="Rujirawat T."/>
            <person name="Krajaejun T."/>
        </authorList>
    </citation>
    <scope>NUCLEOTIDE SEQUENCE</scope>
    <source>
        <strain evidence="3">Pi057C3</strain>
    </source>
</reference>
<dbReference type="Pfam" id="PF00139">
    <property type="entry name" value="Lectin_legB"/>
    <property type="match status" value="1"/>
</dbReference>
<dbReference type="InterPro" id="IPR051136">
    <property type="entry name" value="Intracellular_Lectin-GPT"/>
</dbReference>
<evidence type="ECO:0000256" key="1">
    <source>
        <dbReference type="ARBA" id="ARBA00022734"/>
    </source>
</evidence>
<evidence type="ECO:0000313" key="4">
    <source>
        <dbReference type="Proteomes" id="UP001209570"/>
    </source>
</evidence>
<dbReference type="SUPFAM" id="SSF49899">
    <property type="entry name" value="Concanavalin A-like lectins/glucanases"/>
    <property type="match status" value="1"/>
</dbReference>
<dbReference type="InterPro" id="IPR056573">
    <property type="entry name" value="Lectin_L-type_dom"/>
</dbReference>
<feature type="domain" description="Legume lectin" evidence="2">
    <location>
        <begin position="121"/>
        <end position="376"/>
    </location>
</feature>
<keyword evidence="1" id="KW-0430">Lectin</keyword>
<dbReference type="InterPro" id="IPR001220">
    <property type="entry name" value="Legume_lectin_dom"/>
</dbReference>
<dbReference type="Proteomes" id="UP001209570">
    <property type="component" value="Unassembled WGS sequence"/>
</dbReference>
<keyword evidence="4" id="KW-1185">Reference proteome</keyword>
<proteinExistence type="predicted"/>
<dbReference type="GO" id="GO:0030246">
    <property type="term" value="F:carbohydrate binding"/>
    <property type="evidence" value="ECO:0007669"/>
    <property type="project" value="UniProtKB-KW"/>
</dbReference>
<organism evidence="3 4">
    <name type="scientific">Pythium insidiosum</name>
    <name type="common">Pythiosis disease agent</name>
    <dbReference type="NCBI Taxonomy" id="114742"/>
    <lineage>
        <taxon>Eukaryota</taxon>
        <taxon>Sar</taxon>
        <taxon>Stramenopiles</taxon>
        <taxon>Oomycota</taxon>
        <taxon>Peronosporomycetes</taxon>
        <taxon>Pythiales</taxon>
        <taxon>Pythiaceae</taxon>
        <taxon>Pythium</taxon>
    </lineage>
</organism>